<protein>
    <submittedName>
        <fullName evidence="2">Jg1882 protein</fullName>
    </submittedName>
</protein>
<dbReference type="PANTHER" id="PTHR46599:SF3">
    <property type="entry name" value="PIGGYBAC TRANSPOSABLE ELEMENT-DERIVED PROTEIN 4"/>
    <property type="match status" value="1"/>
</dbReference>
<evidence type="ECO:0000313" key="2">
    <source>
        <dbReference type="EMBL" id="CAH2224103.1"/>
    </source>
</evidence>
<evidence type="ECO:0000259" key="1">
    <source>
        <dbReference type="Pfam" id="PF13843"/>
    </source>
</evidence>
<dbReference type="PANTHER" id="PTHR46599">
    <property type="entry name" value="PIGGYBAC TRANSPOSABLE ELEMENT-DERIVED PROTEIN 4"/>
    <property type="match status" value="1"/>
</dbReference>
<name>A0A8S4QWM7_9NEOP</name>
<reference evidence="2" key="1">
    <citation type="submission" date="2022-03" db="EMBL/GenBank/DDBJ databases">
        <authorList>
            <person name="Lindestad O."/>
        </authorList>
    </citation>
    <scope>NUCLEOTIDE SEQUENCE</scope>
</reference>
<dbReference type="Pfam" id="PF13843">
    <property type="entry name" value="DDE_Tnp_1_7"/>
    <property type="match status" value="1"/>
</dbReference>
<sequence length="406" mass="46910">MVADYTNSFAIKKVTVSDAASKAARIRQWKPTSAAEIKRFFGLIIFLGIVKLPKISYYWSKDAVLGQNFPRTIMSRNRFELLLQMLHFSQQDEDNKSNKLHKIQKLLEVMNRNFQKNYTPSEEICIDESVVPSRGRIIFRQYNKQKRHKYGIKEFKLCTIPGYTYKINVYAGKNNDEVNTTPFKVVMSLCSDLLYKGHTLVTDNWYTSIDLAKNLLDAETHLVGTIRKNRKHLPKDVNAKLKRGQFVAKESDEGITVMKWKDKRDVLLLSTKHSVRFQNVRKLIKVISKPKIVIDYNGAKGAVDMSDQMAAYSTPLRKSIKWYKKDAINLLLNTAVVNALVLYQSVTDKKIQMADFRLELLKSFCSQQDVPVERPRRMIHKLQQKEGQARTSRRACVNCYKINAAT</sequence>
<dbReference type="AlphaFoldDB" id="A0A8S4QWM7"/>
<comment type="caution">
    <text evidence="2">The sequence shown here is derived from an EMBL/GenBank/DDBJ whole genome shotgun (WGS) entry which is preliminary data.</text>
</comment>
<dbReference type="OrthoDB" id="5876240at2759"/>
<keyword evidence="3" id="KW-1185">Reference proteome</keyword>
<organism evidence="2 3">
    <name type="scientific">Pararge aegeria aegeria</name>
    <dbReference type="NCBI Taxonomy" id="348720"/>
    <lineage>
        <taxon>Eukaryota</taxon>
        <taxon>Metazoa</taxon>
        <taxon>Ecdysozoa</taxon>
        <taxon>Arthropoda</taxon>
        <taxon>Hexapoda</taxon>
        <taxon>Insecta</taxon>
        <taxon>Pterygota</taxon>
        <taxon>Neoptera</taxon>
        <taxon>Endopterygota</taxon>
        <taxon>Lepidoptera</taxon>
        <taxon>Glossata</taxon>
        <taxon>Ditrysia</taxon>
        <taxon>Papilionoidea</taxon>
        <taxon>Nymphalidae</taxon>
        <taxon>Satyrinae</taxon>
        <taxon>Satyrini</taxon>
        <taxon>Parargina</taxon>
        <taxon>Pararge</taxon>
    </lineage>
</organism>
<gene>
    <name evidence="2" type="primary">jg1882</name>
    <name evidence="2" type="ORF">PAEG_LOCUS6855</name>
</gene>
<accession>A0A8S4QWM7</accession>
<proteinExistence type="predicted"/>
<dbReference type="Proteomes" id="UP000838756">
    <property type="component" value="Unassembled WGS sequence"/>
</dbReference>
<dbReference type="EMBL" id="CAKXAJ010020660">
    <property type="protein sequence ID" value="CAH2224103.1"/>
    <property type="molecule type" value="Genomic_DNA"/>
</dbReference>
<feature type="domain" description="PiggyBac transposable element-derived protein" evidence="1">
    <location>
        <begin position="18"/>
        <end position="339"/>
    </location>
</feature>
<evidence type="ECO:0000313" key="3">
    <source>
        <dbReference type="Proteomes" id="UP000838756"/>
    </source>
</evidence>
<dbReference type="InterPro" id="IPR029526">
    <property type="entry name" value="PGBD"/>
</dbReference>